<proteinExistence type="predicted"/>
<dbReference type="AlphaFoldDB" id="A0A730EQC0"/>
<evidence type="ECO:0000313" key="1">
    <source>
        <dbReference type="EMBL" id="HAE3753170.1"/>
    </source>
</evidence>
<dbReference type="EMBL" id="DAARSL010000020">
    <property type="protein sequence ID" value="HAE3753170.1"/>
    <property type="molecule type" value="Genomic_DNA"/>
</dbReference>
<gene>
    <name evidence="1" type="ORF">G4A16_002954</name>
</gene>
<sequence length="93" mass="10553">MISTTSSSNDAIAFNIPHVKIIRSYVIQHVAILCRKIKQALFGVLVCLWGESTDAEAQQLGSQHRKNNNPRTRGDFFYLNSLRRVLFYGVNDV</sequence>
<accession>A0A730EQC0</accession>
<reference evidence="1" key="1">
    <citation type="journal article" date="2018" name="Genome Biol.">
        <title>SKESA: strategic k-mer extension for scrupulous assemblies.</title>
        <authorList>
            <person name="Souvorov A."/>
            <person name="Agarwala R."/>
            <person name="Lipman D.J."/>
        </authorList>
    </citation>
    <scope>NUCLEOTIDE SEQUENCE</scope>
    <source>
        <strain evidence="1">11-7712</strain>
    </source>
</reference>
<reference evidence="1" key="2">
    <citation type="submission" date="2018-07" db="EMBL/GenBank/DDBJ databases">
        <authorList>
            <consortium name="NCBI Pathogen Detection Project"/>
        </authorList>
    </citation>
    <scope>NUCLEOTIDE SEQUENCE</scope>
    <source>
        <strain evidence="1">11-7712</strain>
    </source>
</reference>
<protein>
    <submittedName>
        <fullName evidence="1">Uncharacterized protein</fullName>
    </submittedName>
</protein>
<organism evidence="1">
    <name type="scientific">Salmonella enterica subsp. enterica serovar Cerro</name>
    <dbReference type="NCBI Taxonomy" id="340188"/>
    <lineage>
        <taxon>Bacteria</taxon>
        <taxon>Pseudomonadati</taxon>
        <taxon>Pseudomonadota</taxon>
        <taxon>Gammaproteobacteria</taxon>
        <taxon>Enterobacterales</taxon>
        <taxon>Enterobacteriaceae</taxon>
        <taxon>Salmonella</taxon>
    </lineage>
</organism>
<name>A0A730EQC0_SALET</name>
<comment type="caution">
    <text evidence="1">The sequence shown here is derived from an EMBL/GenBank/DDBJ whole genome shotgun (WGS) entry which is preliminary data.</text>
</comment>